<evidence type="ECO:0000313" key="2">
    <source>
        <dbReference type="Proteomes" id="UP000054845"/>
    </source>
</evidence>
<reference evidence="1 2" key="1">
    <citation type="submission" date="2014-09" db="EMBL/GenBank/DDBJ databases">
        <authorList>
            <person name="Magalhaes I.L.F."/>
            <person name="Oliveira U."/>
            <person name="Santos F.R."/>
            <person name="Vidigal T.H.D.A."/>
            <person name="Brescovit A.D."/>
            <person name="Santos A.J."/>
        </authorList>
    </citation>
    <scope>NUCLEOTIDE SEQUENCE [LARGE SCALE GENOMIC DNA]</scope>
</reference>
<dbReference type="EMBL" id="CCYA01000485">
    <property type="protein sequence ID" value="CEG19382.1"/>
    <property type="molecule type" value="Genomic_DNA"/>
</dbReference>
<sequence length="380" mass="42804">MLIARNFFTAAVPLSSNVITPADSKSALYYDSTSTNTPTSTGKRYNYQEEKAQAYRNNFEIKALIDANPNTSIATPDNINKYLNTKVVTPDMLEHCQSMYDNAKSYPVPWVKSESKEFINDNGPLYWEQGIEPHHAVYHITIAGDDYIGQTSHSGRRVKEHLTPSKGKEKFYVHKKAKLGFVTICLITPKDTIGLDIQLFKNILEQYLILALRPTVNGILVVQRGGDTTNPTTVKAQHALSVTYYVYHNGTLIFVSKTQRELSGLLGKNPIFMANLKKKASHTINDVTLTRTPLVDAPESLMAPNDFAQFIAERSKKVYSKYNPRQIIVIDTVTGERTGPFSTRMATAKSIGTNSTRPIQENRRTPYQGRYYFEFINLSI</sequence>
<keyword evidence="2" id="KW-1185">Reference proteome</keyword>
<dbReference type="Proteomes" id="UP000054845">
    <property type="component" value="Unassembled WGS sequence"/>
</dbReference>
<organism evidence="1 2">
    <name type="scientific">Ceraceosorus bombacis</name>
    <dbReference type="NCBI Taxonomy" id="401625"/>
    <lineage>
        <taxon>Eukaryota</taxon>
        <taxon>Fungi</taxon>
        <taxon>Dikarya</taxon>
        <taxon>Basidiomycota</taxon>
        <taxon>Ustilaginomycotina</taxon>
        <taxon>Exobasidiomycetes</taxon>
        <taxon>Ceraceosorales</taxon>
        <taxon>Ceraceosoraceae</taxon>
        <taxon>Ceraceosorus</taxon>
    </lineage>
</organism>
<dbReference type="AlphaFoldDB" id="A0A0N7L359"/>
<evidence type="ECO:0000313" key="1">
    <source>
        <dbReference type="EMBL" id="CEG19382.1"/>
    </source>
</evidence>
<name>A0A0N7L359_9BASI</name>
<protein>
    <submittedName>
        <fullName evidence="1">GIY-YIG nuclease superfamily</fullName>
    </submittedName>
</protein>
<proteinExistence type="predicted"/>
<accession>A0A0N7L359</accession>